<dbReference type="PANTHER" id="PTHR43809:SF1">
    <property type="entry name" value="NITRITE REDUCTASE (NADH) LARGE SUBUNIT"/>
    <property type="match status" value="1"/>
</dbReference>
<keyword evidence="1" id="KW-0004">4Fe-4S</keyword>
<evidence type="ECO:0000256" key="1">
    <source>
        <dbReference type="ARBA" id="ARBA00022485"/>
    </source>
</evidence>
<dbReference type="SUPFAM" id="SSF56014">
    <property type="entry name" value="Nitrite and sulphite reductase 4Fe-4S domain-like"/>
    <property type="match status" value="1"/>
</dbReference>
<reference evidence="8 9" key="1">
    <citation type="submission" date="2016-06" db="EMBL/GenBank/DDBJ databases">
        <title>Gene turnover analysis identifies the evolutionary adaptation of the extremophile Acidithiobacillus caldus.</title>
        <authorList>
            <person name="Zhang X."/>
        </authorList>
    </citation>
    <scope>NUCLEOTIDE SEQUENCE [LARGE SCALE GENOMIC DNA]</scope>
    <source>
        <strain evidence="8 9">S1</strain>
    </source>
</reference>
<evidence type="ECO:0000256" key="2">
    <source>
        <dbReference type="ARBA" id="ARBA00022617"/>
    </source>
</evidence>
<evidence type="ECO:0000259" key="7">
    <source>
        <dbReference type="Pfam" id="PF01077"/>
    </source>
</evidence>
<dbReference type="GO" id="GO:0020037">
    <property type="term" value="F:heme binding"/>
    <property type="evidence" value="ECO:0007669"/>
    <property type="project" value="InterPro"/>
</dbReference>
<evidence type="ECO:0000256" key="4">
    <source>
        <dbReference type="ARBA" id="ARBA00023002"/>
    </source>
</evidence>
<keyword evidence="3" id="KW-0479">Metal-binding</keyword>
<feature type="domain" description="Nitrite/sulphite reductase 4Fe-4S" evidence="7">
    <location>
        <begin position="7"/>
        <end position="78"/>
    </location>
</feature>
<dbReference type="EMBL" id="LZYH01000201">
    <property type="protein sequence ID" value="OFC62662.1"/>
    <property type="molecule type" value="Genomic_DNA"/>
</dbReference>
<gene>
    <name evidence="8" type="ORF">BAE30_01590</name>
</gene>
<keyword evidence="4" id="KW-0560">Oxidoreductase</keyword>
<keyword evidence="2" id="KW-0349">Heme</keyword>
<evidence type="ECO:0000256" key="6">
    <source>
        <dbReference type="ARBA" id="ARBA00023014"/>
    </source>
</evidence>
<keyword evidence="6" id="KW-0411">Iron-sulfur</keyword>
<dbReference type="InterPro" id="IPR052034">
    <property type="entry name" value="NasD-like"/>
</dbReference>
<organism evidence="8 9">
    <name type="scientific">Acidithiobacillus caldus</name>
    <dbReference type="NCBI Taxonomy" id="33059"/>
    <lineage>
        <taxon>Bacteria</taxon>
        <taxon>Pseudomonadati</taxon>
        <taxon>Pseudomonadota</taxon>
        <taxon>Acidithiobacillia</taxon>
        <taxon>Acidithiobacillales</taxon>
        <taxon>Acidithiobacillaceae</taxon>
        <taxon>Acidithiobacillus</taxon>
    </lineage>
</organism>
<dbReference type="GO" id="GO:0046872">
    <property type="term" value="F:metal ion binding"/>
    <property type="evidence" value="ECO:0007669"/>
    <property type="project" value="UniProtKB-KW"/>
</dbReference>
<dbReference type="GO" id="GO:0016491">
    <property type="term" value="F:oxidoreductase activity"/>
    <property type="evidence" value="ECO:0007669"/>
    <property type="project" value="UniProtKB-KW"/>
</dbReference>
<dbReference type="InterPro" id="IPR006067">
    <property type="entry name" value="NO2/SO3_Rdtase_4Fe4S_dom"/>
</dbReference>
<evidence type="ECO:0000313" key="9">
    <source>
        <dbReference type="Proteomes" id="UP000175707"/>
    </source>
</evidence>
<protein>
    <recommendedName>
        <fullName evidence="7">Nitrite/sulphite reductase 4Fe-4S domain-containing protein</fullName>
    </recommendedName>
</protein>
<name>A0A1E7Z1M2_9PROT</name>
<dbReference type="Gene3D" id="3.30.413.10">
    <property type="entry name" value="Sulfite Reductase Hemoprotein, domain 1"/>
    <property type="match status" value="1"/>
</dbReference>
<dbReference type="GO" id="GO:0051539">
    <property type="term" value="F:4 iron, 4 sulfur cluster binding"/>
    <property type="evidence" value="ECO:0007669"/>
    <property type="project" value="UniProtKB-KW"/>
</dbReference>
<evidence type="ECO:0000313" key="8">
    <source>
        <dbReference type="EMBL" id="OFC62662.1"/>
    </source>
</evidence>
<dbReference type="PANTHER" id="PTHR43809">
    <property type="entry name" value="NITRITE REDUCTASE (NADH) LARGE SUBUNIT"/>
    <property type="match status" value="1"/>
</dbReference>
<sequence>MIGVDSGWEIYVGGNGGMKVRAADLLAKVKTGAEVIEITKAFLQMYREDAQYLERTAPWVERVGMERIKAEVIDKLERRRELAERLDFAIAQEKDPWAEAISGRLDIHAAPLRRVSAGGV</sequence>
<accession>A0A1E7Z1M2</accession>
<proteinExistence type="predicted"/>
<keyword evidence="5" id="KW-0408">Iron</keyword>
<evidence type="ECO:0000256" key="3">
    <source>
        <dbReference type="ARBA" id="ARBA00022723"/>
    </source>
</evidence>
<dbReference type="InterPro" id="IPR045854">
    <property type="entry name" value="NO2/SO3_Rdtase_4Fe4S_sf"/>
</dbReference>
<evidence type="ECO:0000256" key="5">
    <source>
        <dbReference type="ARBA" id="ARBA00023004"/>
    </source>
</evidence>
<comment type="caution">
    <text evidence="8">The sequence shown here is derived from an EMBL/GenBank/DDBJ whole genome shotgun (WGS) entry which is preliminary data.</text>
</comment>
<dbReference type="Pfam" id="PF01077">
    <property type="entry name" value="NIR_SIR"/>
    <property type="match status" value="1"/>
</dbReference>
<dbReference type="AlphaFoldDB" id="A0A1E7Z1M2"/>
<dbReference type="Proteomes" id="UP000175707">
    <property type="component" value="Unassembled WGS sequence"/>
</dbReference>